<dbReference type="HOGENOM" id="CLU_125172_1_1_1"/>
<dbReference type="VEuPathDB" id="FungiDB:PGUG_02849"/>
<evidence type="ECO:0000313" key="4">
    <source>
        <dbReference type="EMBL" id="EDK38751.2"/>
    </source>
</evidence>
<dbReference type="OrthoDB" id="248120at2759"/>
<keyword evidence="3" id="KW-0175">Coiled coil</keyword>
<name>A5DHU8_PICGU</name>
<dbReference type="GO" id="GO:0015631">
    <property type="term" value="F:tubulin binding"/>
    <property type="evidence" value="ECO:0007669"/>
    <property type="project" value="EnsemblFungi"/>
</dbReference>
<accession>A5DHU8</accession>
<comment type="similarity">
    <text evidence="1">Belongs to the prefoldin subunit beta family.</text>
</comment>
<dbReference type="InterPro" id="IPR009053">
    <property type="entry name" value="Prefoldin"/>
</dbReference>
<dbReference type="CDD" id="cd23161">
    <property type="entry name" value="Prefoldin_6"/>
    <property type="match status" value="1"/>
</dbReference>
<reference evidence="4 5" key="1">
    <citation type="journal article" date="2009" name="Nature">
        <title>Evolution of pathogenicity and sexual reproduction in eight Candida genomes.</title>
        <authorList>
            <person name="Butler G."/>
            <person name="Rasmussen M.D."/>
            <person name="Lin M.F."/>
            <person name="Santos M.A."/>
            <person name="Sakthikumar S."/>
            <person name="Munro C.A."/>
            <person name="Rheinbay E."/>
            <person name="Grabherr M."/>
            <person name="Forche A."/>
            <person name="Reedy J.L."/>
            <person name="Agrafioti I."/>
            <person name="Arnaud M.B."/>
            <person name="Bates S."/>
            <person name="Brown A.J."/>
            <person name="Brunke S."/>
            <person name="Costanzo M.C."/>
            <person name="Fitzpatrick D.A."/>
            <person name="de Groot P.W."/>
            <person name="Harris D."/>
            <person name="Hoyer L.L."/>
            <person name="Hube B."/>
            <person name="Klis F.M."/>
            <person name="Kodira C."/>
            <person name="Lennard N."/>
            <person name="Logue M.E."/>
            <person name="Martin R."/>
            <person name="Neiman A.M."/>
            <person name="Nikolaou E."/>
            <person name="Quail M.A."/>
            <person name="Quinn J."/>
            <person name="Santos M.C."/>
            <person name="Schmitzberger F.F."/>
            <person name="Sherlock G."/>
            <person name="Shah P."/>
            <person name="Silverstein K.A."/>
            <person name="Skrzypek M.S."/>
            <person name="Soll D."/>
            <person name="Staggs R."/>
            <person name="Stansfield I."/>
            <person name="Stumpf M.P."/>
            <person name="Sudbery P.E."/>
            <person name="Srikantha T."/>
            <person name="Zeng Q."/>
            <person name="Berman J."/>
            <person name="Berriman M."/>
            <person name="Heitman J."/>
            <person name="Gow N.A."/>
            <person name="Lorenz M.C."/>
            <person name="Birren B.W."/>
            <person name="Kellis M."/>
            <person name="Cuomo C.A."/>
        </authorList>
    </citation>
    <scope>NUCLEOTIDE SEQUENCE [LARGE SCALE GENOMIC DNA]</scope>
    <source>
        <strain evidence="5">ATCC 6260 / CBS 566 / DSM 6381 / JCM 1539 / NBRC 10279 / NRRL Y-324</strain>
    </source>
</reference>
<evidence type="ECO:0008006" key="6">
    <source>
        <dbReference type="Google" id="ProtNLM"/>
    </source>
</evidence>
<dbReference type="PANTHER" id="PTHR21431:SF0">
    <property type="entry name" value="PREFOLDIN SUBUNIT 6"/>
    <property type="match status" value="1"/>
</dbReference>
<gene>
    <name evidence="4" type="ORF">PGUG_02849</name>
</gene>
<organism evidence="4 5">
    <name type="scientific">Meyerozyma guilliermondii (strain ATCC 6260 / CBS 566 / DSM 6381 / JCM 1539 / NBRC 10279 / NRRL Y-324)</name>
    <name type="common">Yeast</name>
    <name type="synonym">Candida guilliermondii</name>
    <dbReference type="NCBI Taxonomy" id="294746"/>
    <lineage>
        <taxon>Eukaryota</taxon>
        <taxon>Fungi</taxon>
        <taxon>Dikarya</taxon>
        <taxon>Ascomycota</taxon>
        <taxon>Saccharomycotina</taxon>
        <taxon>Pichiomycetes</taxon>
        <taxon>Debaryomycetaceae</taxon>
        <taxon>Meyerozyma</taxon>
    </lineage>
</organism>
<dbReference type="RefSeq" id="XP_001485120.2">
    <property type="nucleotide sequence ID" value="XM_001485070.1"/>
</dbReference>
<proteinExistence type="inferred from homology"/>
<keyword evidence="5" id="KW-1185">Reference proteome</keyword>
<dbReference type="GO" id="GO:0007021">
    <property type="term" value="P:tubulin complex assembly"/>
    <property type="evidence" value="ECO:0007669"/>
    <property type="project" value="EnsemblFungi"/>
</dbReference>
<dbReference type="GO" id="GO:0006457">
    <property type="term" value="P:protein folding"/>
    <property type="evidence" value="ECO:0007669"/>
    <property type="project" value="EnsemblFungi"/>
</dbReference>
<dbReference type="FunFam" id="1.10.287.370:FF:000003">
    <property type="entry name" value="Prefoldin subunit 6"/>
    <property type="match status" value="1"/>
</dbReference>
<dbReference type="GO" id="GO:0016272">
    <property type="term" value="C:prefoldin complex"/>
    <property type="evidence" value="ECO:0007669"/>
    <property type="project" value="EnsemblFungi"/>
</dbReference>
<dbReference type="GO" id="GO:0051131">
    <property type="term" value="P:chaperone-mediated protein complex assembly"/>
    <property type="evidence" value="ECO:0007669"/>
    <property type="project" value="TreeGrafter"/>
</dbReference>
<evidence type="ECO:0000256" key="1">
    <source>
        <dbReference type="ARBA" id="ARBA00008045"/>
    </source>
</evidence>
<dbReference type="eggNOG" id="KOG3478">
    <property type="taxonomic scope" value="Eukaryota"/>
</dbReference>
<evidence type="ECO:0000256" key="3">
    <source>
        <dbReference type="SAM" id="Coils"/>
    </source>
</evidence>
<keyword evidence="2" id="KW-0143">Chaperone</keyword>
<dbReference type="GO" id="GO:0032968">
    <property type="term" value="P:positive regulation of transcription elongation by RNA polymerase II"/>
    <property type="evidence" value="ECO:0007669"/>
    <property type="project" value="EnsemblFungi"/>
</dbReference>
<dbReference type="GO" id="GO:0051082">
    <property type="term" value="F:unfolded protein binding"/>
    <property type="evidence" value="ECO:0007669"/>
    <property type="project" value="InterPro"/>
</dbReference>
<evidence type="ECO:0000313" key="5">
    <source>
        <dbReference type="Proteomes" id="UP000001997"/>
    </source>
</evidence>
<dbReference type="SUPFAM" id="SSF46579">
    <property type="entry name" value="Prefoldin"/>
    <property type="match status" value="1"/>
</dbReference>
<dbReference type="InterPro" id="IPR002777">
    <property type="entry name" value="PFD_beta-like"/>
</dbReference>
<dbReference type="InParanoid" id="A5DHU8"/>
<evidence type="ECO:0000256" key="2">
    <source>
        <dbReference type="ARBA" id="ARBA00023186"/>
    </source>
</evidence>
<dbReference type="GO" id="GO:0005737">
    <property type="term" value="C:cytoplasm"/>
    <property type="evidence" value="ECO:0007669"/>
    <property type="project" value="EnsemblFungi"/>
</dbReference>
<dbReference type="PANTHER" id="PTHR21431">
    <property type="entry name" value="PREFOLDIN SUBUNIT 6"/>
    <property type="match status" value="1"/>
</dbReference>
<protein>
    <recommendedName>
        <fullName evidence="6">Prefoldin subunit 6</fullName>
    </recommendedName>
</protein>
<dbReference type="AlphaFoldDB" id="A5DHU8"/>
<dbReference type="GO" id="GO:0051087">
    <property type="term" value="F:protein-folding chaperone binding"/>
    <property type="evidence" value="ECO:0007669"/>
    <property type="project" value="TreeGrafter"/>
</dbReference>
<feature type="coiled-coil region" evidence="3">
    <location>
        <begin position="70"/>
        <end position="111"/>
    </location>
</feature>
<dbReference type="Gene3D" id="1.10.287.370">
    <property type="match status" value="1"/>
</dbReference>
<sequence>MDKEAFEKLSLEFSNAQNSLNELMSARSQLETQYQENKIVLAEFEHLNKDSKIYKLTGPVLLPQQYDEAKLNVNKRIEFIEGEIQRVETKIESEQKNIETAREKLVALRQGKA</sequence>
<dbReference type="KEGG" id="pgu:PGUG_02849"/>
<dbReference type="FunCoup" id="A5DHU8">
    <property type="interactions" value="800"/>
</dbReference>
<dbReference type="STRING" id="294746.A5DHU8"/>
<dbReference type="Pfam" id="PF01920">
    <property type="entry name" value="Prefoldin_2"/>
    <property type="match status" value="1"/>
</dbReference>
<dbReference type="GeneID" id="5127359"/>
<dbReference type="EMBL" id="CH408157">
    <property type="protein sequence ID" value="EDK38751.2"/>
    <property type="molecule type" value="Genomic_DNA"/>
</dbReference>
<dbReference type="Proteomes" id="UP000001997">
    <property type="component" value="Unassembled WGS sequence"/>
</dbReference>
<dbReference type="OMA" id="VQTEFAQ"/>